<name>A0A9W9IEU3_9EURO</name>
<protein>
    <submittedName>
        <fullName evidence="1">Uncharacterized protein</fullName>
    </submittedName>
</protein>
<dbReference type="Proteomes" id="UP001149163">
    <property type="component" value="Unassembled WGS sequence"/>
</dbReference>
<dbReference type="GeneID" id="81422210"/>
<dbReference type="RefSeq" id="XP_056546640.1">
    <property type="nucleotide sequence ID" value="XM_056683034.1"/>
</dbReference>
<dbReference type="EMBL" id="JAPQKN010000001">
    <property type="protein sequence ID" value="KAJ5175032.1"/>
    <property type="molecule type" value="Genomic_DNA"/>
</dbReference>
<proteinExistence type="predicted"/>
<accession>A0A9W9IEU3</accession>
<evidence type="ECO:0000313" key="2">
    <source>
        <dbReference type="Proteomes" id="UP001149163"/>
    </source>
</evidence>
<reference evidence="1" key="2">
    <citation type="journal article" date="2023" name="IMA Fungus">
        <title>Comparative genomic study of the Penicillium genus elucidates a diverse pangenome and 15 lateral gene transfer events.</title>
        <authorList>
            <person name="Petersen C."/>
            <person name="Sorensen T."/>
            <person name="Nielsen M.R."/>
            <person name="Sondergaard T.E."/>
            <person name="Sorensen J.L."/>
            <person name="Fitzpatrick D.A."/>
            <person name="Frisvad J.C."/>
            <person name="Nielsen K.L."/>
        </authorList>
    </citation>
    <scope>NUCLEOTIDE SEQUENCE</scope>
    <source>
        <strain evidence="1">IBT 26290</strain>
    </source>
</reference>
<gene>
    <name evidence="1" type="ORF">N7482_000909</name>
</gene>
<organism evidence="1 2">
    <name type="scientific">Penicillium canariense</name>
    <dbReference type="NCBI Taxonomy" id="189055"/>
    <lineage>
        <taxon>Eukaryota</taxon>
        <taxon>Fungi</taxon>
        <taxon>Dikarya</taxon>
        <taxon>Ascomycota</taxon>
        <taxon>Pezizomycotina</taxon>
        <taxon>Eurotiomycetes</taxon>
        <taxon>Eurotiomycetidae</taxon>
        <taxon>Eurotiales</taxon>
        <taxon>Aspergillaceae</taxon>
        <taxon>Penicillium</taxon>
    </lineage>
</organism>
<dbReference type="AlphaFoldDB" id="A0A9W9IEU3"/>
<evidence type="ECO:0000313" key="1">
    <source>
        <dbReference type="EMBL" id="KAJ5175032.1"/>
    </source>
</evidence>
<keyword evidence="2" id="KW-1185">Reference proteome</keyword>
<sequence>MAIVAVNCTERGPRTQGQFLDKQENALHTSAVHAGSGTPIEEALTDLPSLAEGADRKPLAGNEMVDLGVPLQPFTPL</sequence>
<reference evidence="1" key="1">
    <citation type="submission" date="2022-11" db="EMBL/GenBank/DDBJ databases">
        <authorList>
            <person name="Petersen C."/>
        </authorList>
    </citation>
    <scope>NUCLEOTIDE SEQUENCE</scope>
    <source>
        <strain evidence="1">IBT 26290</strain>
    </source>
</reference>
<comment type="caution">
    <text evidence="1">The sequence shown here is derived from an EMBL/GenBank/DDBJ whole genome shotgun (WGS) entry which is preliminary data.</text>
</comment>